<name>A0A0F8WUX2_9ZZZZ</name>
<comment type="caution">
    <text evidence="1">The sequence shown here is derived from an EMBL/GenBank/DDBJ whole genome shotgun (WGS) entry which is preliminary data.</text>
</comment>
<dbReference type="EMBL" id="LAZR01067132">
    <property type="protein sequence ID" value="KKK52215.1"/>
    <property type="molecule type" value="Genomic_DNA"/>
</dbReference>
<dbReference type="AlphaFoldDB" id="A0A0F8WUX2"/>
<dbReference type="InterPro" id="IPR011047">
    <property type="entry name" value="Quinoprotein_ADH-like_sf"/>
</dbReference>
<organism evidence="1">
    <name type="scientific">marine sediment metagenome</name>
    <dbReference type="NCBI Taxonomy" id="412755"/>
    <lineage>
        <taxon>unclassified sequences</taxon>
        <taxon>metagenomes</taxon>
        <taxon>ecological metagenomes</taxon>
    </lineage>
</organism>
<proteinExistence type="predicted"/>
<sequence length="103" mass="11571">MALPVLMSLATATARGDEWPQWRGPDRDGVWRETGIVKKFDGPQLPIRWRMPISGGYTGPTVAAGRVYVMDRPDEPAGAERVLCFDAHTGKSLWTYRYPCAYK</sequence>
<dbReference type="PANTHER" id="PTHR34512">
    <property type="entry name" value="CELL SURFACE PROTEIN"/>
    <property type="match status" value="1"/>
</dbReference>
<reference evidence="1" key="1">
    <citation type="journal article" date="2015" name="Nature">
        <title>Complex archaea that bridge the gap between prokaryotes and eukaryotes.</title>
        <authorList>
            <person name="Spang A."/>
            <person name="Saw J.H."/>
            <person name="Jorgensen S.L."/>
            <person name="Zaremba-Niedzwiedzka K."/>
            <person name="Martijn J."/>
            <person name="Lind A.E."/>
            <person name="van Eijk R."/>
            <person name="Schleper C."/>
            <person name="Guy L."/>
            <person name="Ettema T.J."/>
        </authorList>
    </citation>
    <scope>NUCLEOTIDE SEQUENCE</scope>
</reference>
<dbReference type="PANTHER" id="PTHR34512:SF30">
    <property type="entry name" value="OUTER MEMBRANE PROTEIN ASSEMBLY FACTOR BAMB"/>
    <property type="match status" value="1"/>
</dbReference>
<feature type="non-terminal residue" evidence="1">
    <location>
        <position position="103"/>
    </location>
</feature>
<dbReference type="SUPFAM" id="SSF50998">
    <property type="entry name" value="Quinoprotein alcohol dehydrogenase-like"/>
    <property type="match status" value="1"/>
</dbReference>
<protein>
    <submittedName>
        <fullName evidence="1">Uncharacterized protein</fullName>
    </submittedName>
</protein>
<gene>
    <name evidence="1" type="ORF">LCGC14_3107150</name>
</gene>
<evidence type="ECO:0000313" key="1">
    <source>
        <dbReference type="EMBL" id="KKK52215.1"/>
    </source>
</evidence>
<accession>A0A0F8WUX2</accession>
<dbReference type="Gene3D" id="2.40.10.480">
    <property type="match status" value="1"/>
</dbReference>